<keyword evidence="6" id="KW-0479">Metal-binding</keyword>
<dbReference type="PROSITE" id="PS51918">
    <property type="entry name" value="RADICAL_SAM"/>
    <property type="match status" value="1"/>
</dbReference>
<evidence type="ECO:0000256" key="6">
    <source>
        <dbReference type="ARBA" id="ARBA00022723"/>
    </source>
</evidence>
<protein>
    <recommendedName>
        <fullName evidence="10">tRNA-2-methylthio-N(6)-dimethylallyladenosine synthase</fullName>
        <ecNumber evidence="9">2.8.4.3</ecNumber>
    </recommendedName>
    <alternativeName>
        <fullName evidence="12">(Dimethylallyl)adenosine tRNA methylthiotransferase MiaB</fullName>
    </alternativeName>
    <alternativeName>
        <fullName evidence="11">tRNA-i(6)A37 methylthiotransferase</fullName>
    </alternativeName>
</protein>
<dbReference type="GO" id="GO:0035597">
    <property type="term" value="F:tRNA-2-methylthio-N(6)-dimethylallyladenosine(37) synthase activity"/>
    <property type="evidence" value="ECO:0007669"/>
    <property type="project" value="UniProtKB-EC"/>
</dbReference>
<feature type="domain" description="TRAM" evidence="13">
    <location>
        <begin position="367"/>
        <end position="426"/>
    </location>
</feature>
<dbReference type="NCBIfam" id="TIGR00089">
    <property type="entry name" value="MiaB/RimO family radical SAM methylthiotransferase"/>
    <property type="match status" value="1"/>
</dbReference>
<gene>
    <name evidence="16" type="primary">miaB</name>
    <name evidence="16" type="ORF">ENV60_01615</name>
</gene>
<dbReference type="FunFam" id="3.80.30.20:FF:000001">
    <property type="entry name" value="tRNA-2-methylthio-N(6)-dimethylallyladenosine synthase 2"/>
    <property type="match status" value="1"/>
</dbReference>
<name>A0A7C4XJX7_UNCW3</name>
<dbReference type="GO" id="GO:0051539">
    <property type="term" value="F:4 iron, 4 sulfur cluster binding"/>
    <property type="evidence" value="ECO:0007669"/>
    <property type="project" value="UniProtKB-KW"/>
</dbReference>
<keyword evidence="5" id="KW-0949">S-adenosyl-L-methionine</keyword>
<dbReference type="PROSITE" id="PS51449">
    <property type="entry name" value="MTTASE_N"/>
    <property type="match status" value="1"/>
</dbReference>
<dbReference type="AlphaFoldDB" id="A0A7C4XJX7"/>
<organism evidence="16">
    <name type="scientific">candidate division WOR-3 bacterium</name>
    <dbReference type="NCBI Taxonomy" id="2052148"/>
    <lineage>
        <taxon>Bacteria</taxon>
        <taxon>Bacteria division WOR-3</taxon>
    </lineage>
</organism>
<dbReference type="InterPro" id="IPR058240">
    <property type="entry name" value="rSAM_sf"/>
</dbReference>
<dbReference type="NCBIfam" id="TIGR01574">
    <property type="entry name" value="miaB-methiolase"/>
    <property type="match status" value="1"/>
</dbReference>
<evidence type="ECO:0000256" key="8">
    <source>
        <dbReference type="ARBA" id="ARBA00023014"/>
    </source>
</evidence>
<sequence length="431" mass="49853">MKKFFLKTFGCQMNKNDSDLIYQLLINENYLPALNPLEADVILINTCSVREHAEKRALGYISAFRQWHKSDGRILGIVGCMARRLGNSIFVKFPFVDLVLGPDSYLNIPDYLKLLEQERTKILDIEVGERCYKDIGRKSKRVAEFVSITRGCNNFCSYCVVPYVRGRLRSRPADDIISEVKNLTQCGVKDITLLGQNVNEYYYDGIDFPELLRKVAQETGIFRLRFLTSHPKDFSARIIEVIKENQNVCEWFHLPLQSGNNRILKLMNRKYTGEDYRNLIEKIRKNIPEATITTDIIVGFPTETESEFRDTLHLVEEIEFDDAYMYRYSPRPNVLASMYPALPEECIIERLKILIELQNKIIKKKTLKMVGKKYEVLFEERAKNGTRGKTRGNKDVVVEKILNPGSVSWIRIIRVKGRTPLGEIVEDDKSG</sequence>
<evidence type="ECO:0000256" key="3">
    <source>
        <dbReference type="ARBA" id="ARBA00022485"/>
    </source>
</evidence>
<accession>A0A7C4XJX7</accession>
<dbReference type="InterPro" id="IPR007197">
    <property type="entry name" value="rSAM"/>
</dbReference>
<reference evidence="16" key="1">
    <citation type="journal article" date="2020" name="mSystems">
        <title>Genome- and Community-Level Interaction Insights into Carbon Utilization and Element Cycling Functions of Hydrothermarchaeota in Hydrothermal Sediment.</title>
        <authorList>
            <person name="Zhou Z."/>
            <person name="Liu Y."/>
            <person name="Xu W."/>
            <person name="Pan J."/>
            <person name="Luo Z.H."/>
            <person name="Li M."/>
        </authorList>
    </citation>
    <scope>NUCLEOTIDE SEQUENCE [LARGE SCALE GENOMIC DNA]</scope>
    <source>
        <strain evidence="16">SpSt-774</strain>
    </source>
</reference>
<dbReference type="SUPFAM" id="SSF102114">
    <property type="entry name" value="Radical SAM enzymes"/>
    <property type="match status" value="1"/>
</dbReference>
<dbReference type="Pfam" id="PF00919">
    <property type="entry name" value="UPF0004"/>
    <property type="match status" value="1"/>
</dbReference>
<evidence type="ECO:0000259" key="15">
    <source>
        <dbReference type="PROSITE" id="PS51918"/>
    </source>
</evidence>
<dbReference type="PANTHER" id="PTHR43020:SF2">
    <property type="entry name" value="MITOCHONDRIAL TRNA METHYLTHIOTRANSFERASE CDK5RAP1"/>
    <property type="match status" value="1"/>
</dbReference>
<dbReference type="CDD" id="cd01335">
    <property type="entry name" value="Radical_SAM"/>
    <property type="match status" value="1"/>
</dbReference>
<dbReference type="InterPro" id="IPR005839">
    <property type="entry name" value="Methylthiotransferase"/>
</dbReference>
<dbReference type="InterPro" id="IPR006463">
    <property type="entry name" value="MiaB_methiolase"/>
</dbReference>
<comment type="cofactor">
    <cofactor evidence="1">
        <name>[4Fe-4S] cluster</name>
        <dbReference type="ChEBI" id="CHEBI:49883"/>
    </cofactor>
</comment>
<evidence type="ECO:0000256" key="10">
    <source>
        <dbReference type="ARBA" id="ARBA00068570"/>
    </source>
</evidence>
<dbReference type="Gene3D" id="3.80.30.20">
    <property type="entry name" value="tm_1862 like domain"/>
    <property type="match status" value="1"/>
</dbReference>
<dbReference type="InterPro" id="IPR013848">
    <property type="entry name" value="Methylthiotransferase_N"/>
</dbReference>
<dbReference type="Pfam" id="PF04055">
    <property type="entry name" value="Radical_SAM"/>
    <property type="match status" value="1"/>
</dbReference>
<keyword evidence="7" id="KW-0408">Iron</keyword>
<dbReference type="GO" id="GO:0005829">
    <property type="term" value="C:cytosol"/>
    <property type="evidence" value="ECO:0007669"/>
    <property type="project" value="TreeGrafter"/>
</dbReference>
<evidence type="ECO:0000259" key="13">
    <source>
        <dbReference type="PROSITE" id="PS50926"/>
    </source>
</evidence>
<dbReference type="SFLD" id="SFLDF00273">
    <property type="entry name" value="(dimethylallyl)adenosine_tRNA"/>
    <property type="match status" value="1"/>
</dbReference>
<feature type="domain" description="MTTase N-terminal" evidence="14">
    <location>
        <begin position="2"/>
        <end position="117"/>
    </location>
</feature>
<dbReference type="Gene3D" id="3.40.50.12160">
    <property type="entry name" value="Methylthiotransferase, N-terminal domain"/>
    <property type="match status" value="1"/>
</dbReference>
<proteinExistence type="predicted"/>
<dbReference type="EMBL" id="DTGZ01000029">
    <property type="protein sequence ID" value="HGV96978.1"/>
    <property type="molecule type" value="Genomic_DNA"/>
</dbReference>
<dbReference type="SFLD" id="SFLDS00029">
    <property type="entry name" value="Radical_SAM"/>
    <property type="match status" value="1"/>
</dbReference>
<dbReference type="InterPro" id="IPR002792">
    <property type="entry name" value="TRAM_dom"/>
</dbReference>
<dbReference type="SFLD" id="SFLDG01061">
    <property type="entry name" value="methylthiotransferase"/>
    <property type="match status" value="1"/>
</dbReference>
<comment type="caution">
    <text evidence="16">The sequence shown here is derived from an EMBL/GenBank/DDBJ whole genome shotgun (WGS) entry which is preliminary data.</text>
</comment>
<evidence type="ECO:0000259" key="14">
    <source>
        <dbReference type="PROSITE" id="PS51449"/>
    </source>
</evidence>
<dbReference type="InterPro" id="IPR006638">
    <property type="entry name" value="Elp3/MiaA/NifB-like_rSAM"/>
</dbReference>
<evidence type="ECO:0000256" key="1">
    <source>
        <dbReference type="ARBA" id="ARBA00001966"/>
    </source>
</evidence>
<evidence type="ECO:0000256" key="4">
    <source>
        <dbReference type="ARBA" id="ARBA00022679"/>
    </source>
</evidence>
<comment type="function">
    <text evidence="2">Catalyzes the methylthiolation of N6-(dimethylallyl)adenosine (i(6)A), leading to the formation of 2-methylthio-N6-(dimethylallyl)adenosine (ms(2)i(6)A) at position 37 in tRNAs that read codons beginning with uridine.</text>
</comment>
<dbReference type="SFLD" id="SFLDG01082">
    <property type="entry name" value="B12-binding_domain_containing"/>
    <property type="match status" value="1"/>
</dbReference>
<evidence type="ECO:0000256" key="12">
    <source>
        <dbReference type="ARBA" id="ARBA00081141"/>
    </source>
</evidence>
<dbReference type="GO" id="GO:0046872">
    <property type="term" value="F:metal ion binding"/>
    <property type="evidence" value="ECO:0007669"/>
    <property type="project" value="UniProtKB-KW"/>
</dbReference>
<dbReference type="PROSITE" id="PS01278">
    <property type="entry name" value="MTTASE_RADICAL"/>
    <property type="match status" value="1"/>
</dbReference>
<dbReference type="EC" id="2.8.4.3" evidence="9"/>
<evidence type="ECO:0000256" key="7">
    <source>
        <dbReference type="ARBA" id="ARBA00023004"/>
    </source>
</evidence>
<keyword evidence="8" id="KW-0411">Iron-sulfur</keyword>
<dbReference type="SMART" id="SM00729">
    <property type="entry name" value="Elp3"/>
    <property type="match status" value="1"/>
</dbReference>
<dbReference type="PANTHER" id="PTHR43020">
    <property type="entry name" value="CDK5 REGULATORY SUBUNIT-ASSOCIATED PROTEIN 1"/>
    <property type="match status" value="1"/>
</dbReference>
<keyword evidence="3" id="KW-0004">4Fe-4S</keyword>
<evidence type="ECO:0000256" key="5">
    <source>
        <dbReference type="ARBA" id="ARBA00022691"/>
    </source>
</evidence>
<dbReference type="InterPro" id="IPR023404">
    <property type="entry name" value="rSAM_horseshoe"/>
</dbReference>
<keyword evidence="4 16" id="KW-0808">Transferase</keyword>
<dbReference type="FunFam" id="3.40.50.12160:FF:000003">
    <property type="entry name" value="CDK5 regulatory subunit-associated protein 1"/>
    <property type="match status" value="1"/>
</dbReference>
<evidence type="ECO:0000256" key="9">
    <source>
        <dbReference type="ARBA" id="ARBA00033765"/>
    </source>
</evidence>
<evidence type="ECO:0000256" key="11">
    <source>
        <dbReference type="ARBA" id="ARBA00080698"/>
    </source>
</evidence>
<feature type="domain" description="Radical SAM core" evidence="15">
    <location>
        <begin position="138"/>
        <end position="364"/>
    </location>
</feature>
<dbReference type="PROSITE" id="PS50926">
    <property type="entry name" value="TRAM"/>
    <property type="match status" value="1"/>
</dbReference>
<evidence type="ECO:0000256" key="2">
    <source>
        <dbReference type="ARBA" id="ARBA00003234"/>
    </source>
</evidence>
<dbReference type="InterPro" id="IPR038135">
    <property type="entry name" value="Methylthiotransferase_N_sf"/>
</dbReference>
<dbReference type="InterPro" id="IPR020612">
    <property type="entry name" value="Methylthiotransferase_CS"/>
</dbReference>
<evidence type="ECO:0000313" key="16">
    <source>
        <dbReference type="EMBL" id="HGV96978.1"/>
    </source>
</evidence>